<protein>
    <submittedName>
        <fullName evidence="1">Uncharacterized protein conserved in bacteria</fullName>
    </submittedName>
</protein>
<dbReference type="EMBL" id="UAVU01000010">
    <property type="protein sequence ID" value="SQC93381.1"/>
    <property type="molecule type" value="Genomic_DNA"/>
</dbReference>
<evidence type="ECO:0000313" key="2">
    <source>
        <dbReference type="Proteomes" id="UP000251197"/>
    </source>
</evidence>
<dbReference type="Gene3D" id="2.30.110.50">
    <property type="match status" value="1"/>
</dbReference>
<proteinExistence type="predicted"/>
<dbReference type="AlphaFoldDB" id="A0A2X3JBM5"/>
<accession>A0A2X3JBM5</accession>
<sequence>MNTLVDVTRGDTTTYGEAYHYADNYLTPGSAYDYNPAPESGAYYARLRHERYLNGQTQTRAITSCPTLSPGQVMKVTGGDEVAEAFAQGVVITRMTSHARRDRDFVVYFDGIPDSTDFGFRPEPGDRPVMAGTLPARVTSTTGKRYLRAYRQRRPLPGQHAV</sequence>
<name>A0A2X3JBM5_9ENTR</name>
<dbReference type="SUPFAM" id="SSF69279">
    <property type="entry name" value="Phage tail proteins"/>
    <property type="match status" value="1"/>
</dbReference>
<reference evidence="1 2" key="1">
    <citation type="submission" date="2018-06" db="EMBL/GenBank/DDBJ databases">
        <authorList>
            <consortium name="Pathogen Informatics"/>
            <person name="Doyle S."/>
        </authorList>
    </citation>
    <scope>NUCLEOTIDE SEQUENCE [LARGE SCALE GENOMIC DNA]</scope>
    <source>
        <strain evidence="1 2">NCTC12120</strain>
    </source>
</reference>
<evidence type="ECO:0000313" key="1">
    <source>
        <dbReference type="EMBL" id="SQC93381.1"/>
    </source>
</evidence>
<gene>
    <name evidence="1" type="ORF">NCTC12120_06495</name>
</gene>
<dbReference type="Proteomes" id="UP000251197">
    <property type="component" value="Unassembled WGS sequence"/>
</dbReference>
<organism evidence="1 2">
    <name type="scientific">Cedecea neteri</name>
    <dbReference type="NCBI Taxonomy" id="158822"/>
    <lineage>
        <taxon>Bacteria</taxon>
        <taxon>Pseudomonadati</taxon>
        <taxon>Pseudomonadota</taxon>
        <taxon>Gammaproteobacteria</taxon>
        <taxon>Enterobacterales</taxon>
        <taxon>Enterobacteriaceae</taxon>
        <taxon>Cedecea</taxon>
    </lineage>
</organism>